<dbReference type="InterPro" id="IPR036388">
    <property type="entry name" value="WH-like_DNA-bd_sf"/>
</dbReference>
<evidence type="ECO:0000256" key="2">
    <source>
        <dbReference type="ARBA" id="ARBA00023125"/>
    </source>
</evidence>
<name>A0ABM8NE67_9BURK</name>
<dbReference type="Gene3D" id="1.10.10.10">
    <property type="entry name" value="Winged helix-like DNA-binding domain superfamily/Winged helix DNA-binding domain"/>
    <property type="match status" value="1"/>
</dbReference>
<sequence>MSTNCAPGLAPTRGRALIHNELGVLPGWVFTDTTRPFSGQNGRNLLTTSCLNNNNGVGLPQAFRDHIATLFDVGLSGFSAALTIQTGADENKERILNPVYKAAIMTTLVEKIAKAPTRTALKQTTLTETIYQEVRARLQRGDIGTNERILDYEIADDFGCTRMPVRQALVRLVNEGYLVGTTRGFVMPRLTNDDIHEIFEVRRLLEPSAAAGATAALTDEQHGALKRAYQKAVRACEKQDRAAMITANVEFRDVWLSAVQNSRLQDTIRRFADHAQQVRSLTLTDASTQKIALGGMHDLLESFLERDAKRARTVMLEFILNAEQRYFVLIDGQDQ</sequence>
<keyword evidence="1" id="KW-0805">Transcription regulation</keyword>
<keyword evidence="3" id="KW-0804">Transcription</keyword>
<gene>
    <name evidence="5" type="ORF">LMG27952_01206</name>
</gene>
<dbReference type="PROSITE" id="PS50949">
    <property type="entry name" value="HTH_GNTR"/>
    <property type="match status" value="1"/>
</dbReference>
<dbReference type="SUPFAM" id="SSF48008">
    <property type="entry name" value="GntR ligand-binding domain-like"/>
    <property type="match status" value="1"/>
</dbReference>
<dbReference type="InterPro" id="IPR036390">
    <property type="entry name" value="WH_DNA-bd_sf"/>
</dbReference>
<dbReference type="Gene3D" id="1.20.120.530">
    <property type="entry name" value="GntR ligand-binding domain-like"/>
    <property type="match status" value="1"/>
</dbReference>
<evidence type="ECO:0000313" key="6">
    <source>
        <dbReference type="Proteomes" id="UP000656319"/>
    </source>
</evidence>
<dbReference type="InterPro" id="IPR011711">
    <property type="entry name" value="GntR_C"/>
</dbReference>
<dbReference type="Proteomes" id="UP000656319">
    <property type="component" value="Unassembled WGS sequence"/>
</dbReference>
<keyword evidence="6" id="KW-1185">Reference proteome</keyword>
<accession>A0ABM8NE67</accession>
<dbReference type="InterPro" id="IPR000524">
    <property type="entry name" value="Tscrpt_reg_HTH_GntR"/>
</dbReference>
<dbReference type="EMBL" id="CAJHCQ010000002">
    <property type="protein sequence ID" value="CAD6519831.1"/>
    <property type="molecule type" value="Genomic_DNA"/>
</dbReference>
<dbReference type="SUPFAM" id="SSF46785">
    <property type="entry name" value="Winged helix' DNA-binding domain"/>
    <property type="match status" value="1"/>
</dbReference>
<dbReference type="PANTHER" id="PTHR43537">
    <property type="entry name" value="TRANSCRIPTIONAL REGULATOR, GNTR FAMILY"/>
    <property type="match status" value="1"/>
</dbReference>
<keyword evidence="2" id="KW-0238">DNA-binding</keyword>
<dbReference type="PANTHER" id="PTHR43537:SF5">
    <property type="entry name" value="UXU OPERON TRANSCRIPTIONAL REGULATOR"/>
    <property type="match status" value="1"/>
</dbReference>
<proteinExistence type="predicted"/>
<protein>
    <recommendedName>
        <fullName evidence="4">HTH gntR-type domain-containing protein</fullName>
    </recommendedName>
</protein>
<organism evidence="5 6">
    <name type="scientific">Paraburkholderia hiiakae</name>
    <dbReference type="NCBI Taxonomy" id="1081782"/>
    <lineage>
        <taxon>Bacteria</taxon>
        <taxon>Pseudomonadati</taxon>
        <taxon>Pseudomonadota</taxon>
        <taxon>Betaproteobacteria</taxon>
        <taxon>Burkholderiales</taxon>
        <taxon>Burkholderiaceae</taxon>
        <taxon>Paraburkholderia</taxon>
    </lineage>
</organism>
<dbReference type="Pfam" id="PF07729">
    <property type="entry name" value="FCD"/>
    <property type="match status" value="1"/>
</dbReference>
<dbReference type="InterPro" id="IPR008920">
    <property type="entry name" value="TF_FadR/GntR_C"/>
</dbReference>
<dbReference type="Pfam" id="PF00392">
    <property type="entry name" value="GntR"/>
    <property type="match status" value="1"/>
</dbReference>
<evidence type="ECO:0000313" key="5">
    <source>
        <dbReference type="EMBL" id="CAD6519831.1"/>
    </source>
</evidence>
<comment type="caution">
    <text evidence="5">The sequence shown here is derived from an EMBL/GenBank/DDBJ whole genome shotgun (WGS) entry which is preliminary data.</text>
</comment>
<reference evidence="5 6" key="1">
    <citation type="submission" date="2020-10" db="EMBL/GenBank/DDBJ databases">
        <authorList>
            <person name="Peeters C."/>
        </authorList>
    </citation>
    <scope>NUCLEOTIDE SEQUENCE [LARGE SCALE GENOMIC DNA]</scope>
    <source>
        <strain evidence="5 6">LMG 27952</strain>
    </source>
</reference>
<dbReference type="SMART" id="SM00895">
    <property type="entry name" value="FCD"/>
    <property type="match status" value="1"/>
</dbReference>
<feature type="domain" description="HTH gntR-type" evidence="4">
    <location>
        <begin position="124"/>
        <end position="190"/>
    </location>
</feature>
<evidence type="ECO:0000256" key="1">
    <source>
        <dbReference type="ARBA" id="ARBA00023015"/>
    </source>
</evidence>
<evidence type="ECO:0000256" key="3">
    <source>
        <dbReference type="ARBA" id="ARBA00023163"/>
    </source>
</evidence>
<evidence type="ECO:0000259" key="4">
    <source>
        <dbReference type="PROSITE" id="PS50949"/>
    </source>
</evidence>